<dbReference type="InterPro" id="IPR006102">
    <property type="entry name" value="Ig-like_GH2"/>
</dbReference>
<evidence type="ECO:0000256" key="1">
    <source>
        <dbReference type="ARBA" id="ARBA00007401"/>
    </source>
</evidence>
<proteinExistence type="inferred from homology"/>
<dbReference type="Gene3D" id="2.60.120.260">
    <property type="entry name" value="Galactose-binding domain-like"/>
    <property type="match status" value="1"/>
</dbReference>
<accession>A0A413VDM0</accession>
<feature type="domain" description="Glycoside hydrolase family 2 immunoglobulin-like beta-sandwich" evidence="4">
    <location>
        <begin position="188"/>
        <end position="295"/>
    </location>
</feature>
<evidence type="ECO:0000313" key="8">
    <source>
        <dbReference type="EMBL" id="RHB31737.1"/>
    </source>
</evidence>
<dbReference type="PANTHER" id="PTHR42732:SF1">
    <property type="entry name" value="BETA-MANNOSIDASE"/>
    <property type="match status" value="1"/>
</dbReference>
<dbReference type="InterPro" id="IPR006104">
    <property type="entry name" value="Glyco_hydro_2_N"/>
</dbReference>
<comment type="caution">
    <text evidence="8">The sequence shown here is derived from an EMBL/GenBank/DDBJ whole genome shotgun (WGS) entry which is preliminary data.</text>
</comment>
<dbReference type="Gene3D" id="2.60.120.430">
    <property type="entry name" value="Galactose-binding lectin"/>
    <property type="match status" value="1"/>
</dbReference>
<dbReference type="Pfam" id="PF00703">
    <property type="entry name" value="Glyco_hydro_2"/>
    <property type="match status" value="1"/>
</dbReference>
<dbReference type="GO" id="GO:0005975">
    <property type="term" value="P:carbohydrate metabolic process"/>
    <property type="evidence" value="ECO:0007669"/>
    <property type="project" value="InterPro"/>
</dbReference>
<dbReference type="AlphaFoldDB" id="A0A413VDM0"/>
<dbReference type="InterPro" id="IPR013783">
    <property type="entry name" value="Ig-like_fold"/>
</dbReference>
<dbReference type="InterPro" id="IPR021720">
    <property type="entry name" value="Malectin_dom"/>
</dbReference>
<dbReference type="InterPro" id="IPR008979">
    <property type="entry name" value="Galactose-bd-like_sf"/>
</dbReference>
<evidence type="ECO:0000259" key="6">
    <source>
        <dbReference type="Pfam" id="PF02837"/>
    </source>
</evidence>
<dbReference type="Gene3D" id="3.20.20.80">
    <property type="entry name" value="Glycosidases"/>
    <property type="match status" value="1"/>
</dbReference>
<dbReference type="Proteomes" id="UP000284379">
    <property type="component" value="Unassembled WGS sequence"/>
</dbReference>
<dbReference type="InterPro" id="IPR006103">
    <property type="entry name" value="Glyco_hydro_2_cat"/>
</dbReference>
<dbReference type="Pfam" id="PF02836">
    <property type="entry name" value="Glyco_hydro_2_C"/>
    <property type="match status" value="1"/>
</dbReference>
<dbReference type="RefSeq" id="WP_122202105.1">
    <property type="nucleotide sequence ID" value="NZ_CABJFV010000021.1"/>
</dbReference>
<evidence type="ECO:0000313" key="9">
    <source>
        <dbReference type="Proteomes" id="UP000284379"/>
    </source>
</evidence>
<dbReference type="SUPFAM" id="SSF49785">
    <property type="entry name" value="Galactose-binding domain-like"/>
    <property type="match status" value="1"/>
</dbReference>
<reference evidence="8 9" key="1">
    <citation type="submission" date="2018-08" db="EMBL/GenBank/DDBJ databases">
        <title>A genome reference for cultivated species of the human gut microbiota.</title>
        <authorList>
            <person name="Zou Y."/>
            <person name="Xue W."/>
            <person name="Luo G."/>
        </authorList>
    </citation>
    <scope>NUCLEOTIDE SEQUENCE [LARGE SCALE GENOMIC DNA]</scope>
    <source>
        <strain evidence="8 9">AM40-30BH</strain>
    </source>
</reference>
<dbReference type="InterPro" id="IPR051913">
    <property type="entry name" value="GH2_Domain-Containing"/>
</dbReference>
<evidence type="ECO:0000259" key="4">
    <source>
        <dbReference type="Pfam" id="PF00703"/>
    </source>
</evidence>
<dbReference type="PANTHER" id="PTHR42732">
    <property type="entry name" value="BETA-GALACTOSIDASE"/>
    <property type="match status" value="1"/>
</dbReference>
<dbReference type="Gene3D" id="2.60.40.10">
    <property type="entry name" value="Immunoglobulins"/>
    <property type="match status" value="2"/>
</dbReference>
<dbReference type="PRINTS" id="PR00132">
    <property type="entry name" value="GLHYDRLASE2"/>
</dbReference>
<keyword evidence="2" id="KW-0378">Hydrolase</keyword>
<sequence length="891" mass="101761">MKRILLFGLCYFCCQCLWSSRINCTINEMWRFCLTEEENLYKKSFDDSNWEIVSIPHTWNAKDAADDIPGYFRGTGWYRRNLYIGSEAAGKSVIINFEGANQVVDLYVNGIFVGKHVGGYTRFNFDITPYIKVDQFNLLAIKVNNAHDADIPPLSADFTFFGGIYRDISLEMVSPIRFSITEYASSGVYIRTPVVTEEEVEVEIEAKVDNLTLKGGNFKLEYCFYTPNGSTAFKYTDKVKLPADSKEIRVVKKIKIENPELWSTEAPNLYKVRMRILSNSDGHVADEVVTNFGLRWYAFDADKGFFLNGKHVKLIGTNRHQCYDGLGNALRDEMHVRDVMLLKEMGGNFLRVSHYPQDPLVLDMCDKLGILTSVEIPIVNGISESEAFAQNSLMMAKEMVKQNFNHPSVVIWAYMNEVMLKPVAKSDTIRYRQYCSEVHRQAFMIENLIRSEDPHRYTMIPFHGSISAYTDAGLFTVPQIIGWNLYQGWYGGGFAGFDKFMDLYHERYPDKPTIITEYGADVDPRLHSFQPQRFDYTSEYANLFHEHYLKSIFARDFIAGAAIWNLNDFYSESRVNAVPHVNNKGITSLKRELKDTYLLYKVTLCQEPLIEIGSKFWWNRGGVSDVQGKCIQPLKIYSNLEKLKVKVNGEFIGEVTTIDKVANVQIPFSDGTNLIEVTGESDGQMIKDYYECDFKMLPRTLTSGQDIPFKEMNIMLGSKRYFEDKIANILWIPEQAYVPGQWGYIGGNAFNVVTRHGNLPASELNILGTDQDPIFQTQREGISAFKLDVPNGKYAIYLYLADLSPVVKREALAYNLGNNVLYENTSERVFNIKVNGSYQIKDLNIAEQIAGERAIIKKLLIDVTENNGITIDFEKVKGKPILNAIRVLKYD</sequence>
<organism evidence="8 9">
    <name type="scientific">Bacteroides nordii</name>
    <dbReference type="NCBI Taxonomy" id="291645"/>
    <lineage>
        <taxon>Bacteria</taxon>
        <taxon>Pseudomonadati</taxon>
        <taxon>Bacteroidota</taxon>
        <taxon>Bacteroidia</taxon>
        <taxon>Bacteroidales</taxon>
        <taxon>Bacteroidaceae</taxon>
        <taxon>Bacteroides</taxon>
    </lineage>
</organism>
<evidence type="ECO:0000259" key="7">
    <source>
        <dbReference type="Pfam" id="PF11721"/>
    </source>
</evidence>
<evidence type="ECO:0000256" key="2">
    <source>
        <dbReference type="ARBA" id="ARBA00022801"/>
    </source>
</evidence>
<feature type="domain" description="Glycosyl hydrolases family 2 sugar binding" evidence="6">
    <location>
        <begin position="29"/>
        <end position="170"/>
    </location>
</feature>
<dbReference type="Pfam" id="PF02837">
    <property type="entry name" value="Glyco_hydro_2_N"/>
    <property type="match status" value="1"/>
</dbReference>
<feature type="domain" description="Malectin" evidence="7">
    <location>
        <begin position="759"/>
        <end position="874"/>
    </location>
</feature>
<comment type="similarity">
    <text evidence="1">Belongs to the glycosyl hydrolase 2 family.</text>
</comment>
<dbReference type="InterPro" id="IPR006101">
    <property type="entry name" value="Glyco_hydro_2"/>
</dbReference>
<dbReference type="GO" id="GO:0004553">
    <property type="term" value="F:hydrolase activity, hydrolyzing O-glycosyl compounds"/>
    <property type="evidence" value="ECO:0007669"/>
    <property type="project" value="InterPro"/>
</dbReference>
<dbReference type="InterPro" id="IPR036156">
    <property type="entry name" value="Beta-gal/glucu_dom_sf"/>
</dbReference>
<protein>
    <submittedName>
        <fullName evidence="8">Beta-galactosidase</fullName>
    </submittedName>
</protein>
<evidence type="ECO:0000256" key="3">
    <source>
        <dbReference type="ARBA" id="ARBA00023295"/>
    </source>
</evidence>
<dbReference type="SUPFAM" id="SSF49303">
    <property type="entry name" value="beta-Galactosidase/glucuronidase domain"/>
    <property type="match status" value="1"/>
</dbReference>
<evidence type="ECO:0000259" key="5">
    <source>
        <dbReference type="Pfam" id="PF02836"/>
    </source>
</evidence>
<dbReference type="EMBL" id="QSGO01000021">
    <property type="protein sequence ID" value="RHB31737.1"/>
    <property type="molecule type" value="Genomic_DNA"/>
</dbReference>
<name>A0A413VDM0_9BACE</name>
<dbReference type="SUPFAM" id="SSF51445">
    <property type="entry name" value="(Trans)glycosidases"/>
    <property type="match status" value="1"/>
</dbReference>
<keyword evidence="3" id="KW-0326">Glycosidase</keyword>
<dbReference type="InterPro" id="IPR017853">
    <property type="entry name" value="GH"/>
</dbReference>
<dbReference type="Pfam" id="PF11721">
    <property type="entry name" value="Malectin"/>
    <property type="match status" value="1"/>
</dbReference>
<gene>
    <name evidence="8" type="ORF">DW888_17555</name>
</gene>
<feature type="domain" description="Glycoside hydrolase family 2 catalytic" evidence="5">
    <location>
        <begin position="302"/>
        <end position="601"/>
    </location>
</feature>